<keyword evidence="3" id="KW-1185">Reference proteome</keyword>
<keyword evidence="1" id="KW-0472">Membrane</keyword>
<comment type="caution">
    <text evidence="2">The sequence shown here is derived from an EMBL/GenBank/DDBJ whole genome shotgun (WGS) entry which is preliminary data.</text>
</comment>
<dbReference type="RefSeq" id="WP_186853214.1">
    <property type="nucleotide sequence ID" value="NZ_JACOPO010000008.1"/>
</dbReference>
<accession>A0A8J6J9P3</accession>
<dbReference type="EMBL" id="JACOPO010000008">
    <property type="protein sequence ID" value="MBC5723401.1"/>
    <property type="molecule type" value="Genomic_DNA"/>
</dbReference>
<evidence type="ECO:0000313" key="3">
    <source>
        <dbReference type="Proteomes" id="UP000628736"/>
    </source>
</evidence>
<keyword evidence="1" id="KW-1133">Transmembrane helix</keyword>
<feature type="transmembrane region" description="Helical" evidence="1">
    <location>
        <begin position="7"/>
        <end position="28"/>
    </location>
</feature>
<protein>
    <submittedName>
        <fullName evidence="2">Uncharacterized protein</fullName>
    </submittedName>
</protein>
<sequence>MKAVKKCSYILFLAVGLLLALFLGFRWLDRSREFSSLLPFSLQEVTACYATLECFYPDDPAQEKSLHTQLTQTQTQDLLERLSQSTYRREGSASGLSTETNSLIRIYLHTSGSSHSELMLNGELLLVNPLTYRGDSVTYRPEGDSLAQYQALSAFLQSCMK</sequence>
<dbReference type="Proteomes" id="UP000628736">
    <property type="component" value="Unassembled WGS sequence"/>
</dbReference>
<dbReference type="AlphaFoldDB" id="A0A8J6J9P3"/>
<evidence type="ECO:0000313" key="2">
    <source>
        <dbReference type="EMBL" id="MBC5723401.1"/>
    </source>
</evidence>
<gene>
    <name evidence="2" type="ORF">H8S11_11330</name>
</gene>
<organism evidence="2 3">
    <name type="scientific">Flintibacter hominis</name>
    <dbReference type="NCBI Taxonomy" id="2763048"/>
    <lineage>
        <taxon>Bacteria</taxon>
        <taxon>Bacillati</taxon>
        <taxon>Bacillota</taxon>
        <taxon>Clostridia</taxon>
        <taxon>Eubacteriales</taxon>
        <taxon>Flintibacter</taxon>
    </lineage>
</organism>
<name>A0A8J6J9P3_9FIRM</name>
<keyword evidence="1" id="KW-0812">Transmembrane</keyword>
<proteinExistence type="predicted"/>
<evidence type="ECO:0000256" key="1">
    <source>
        <dbReference type="SAM" id="Phobius"/>
    </source>
</evidence>
<reference evidence="2" key="1">
    <citation type="submission" date="2020-08" db="EMBL/GenBank/DDBJ databases">
        <title>Genome public.</title>
        <authorList>
            <person name="Liu C."/>
            <person name="Sun Q."/>
        </authorList>
    </citation>
    <scope>NUCLEOTIDE SEQUENCE</scope>
    <source>
        <strain evidence="2">NSJ-23</strain>
    </source>
</reference>